<evidence type="ECO:0000313" key="1">
    <source>
        <dbReference type="EMBL" id="TDY50974.1"/>
    </source>
</evidence>
<dbReference type="Pfam" id="PF06150">
    <property type="entry name" value="ChaB"/>
    <property type="match status" value="1"/>
</dbReference>
<gene>
    <name evidence="1" type="ORF">BX592_108211</name>
</gene>
<dbReference type="SUPFAM" id="SSF140376">
    <property type="entry name" value="ChaB-like"/>
    <property type="match status" value="1"/>
</dbReference>
<protein>
    <submittedName>
        <fullName evidence="1">Cation transport regulator</fullName>
    </submittedName>
</protein>
<name>A0A4R8LTN8_9BURK</name>
<organism evidence="1 2">
    <name type="scientific">Paraburkholderia rhizosphaerae</name>
    <dbReference type="NCBI Taxonomy" id="480658"/>
    <lineage>
        <taxon>Bacteria</taxon>
        <taxon>Pseudomonadati</taxon>
        <taxon>Pseudomonadota</taxon>
        <taxon>Betaproteobacteria</taxon>
        <taxon>Burkholderiales</taxon>
        <taxon>Burkholderiaceae</taxon>
        <taxon>Paraburkholderia</taxon>
    </lineage>
</organism>
<dbReference type="Proteomes" id="UP000295509">
    <property type="component" value="Unassembled WGS sequence"/>
</dbReference>
<dbReference type="InterPro" id="IPR037205">
    <property type="entry name" value="ChaB_sf"/>
</dbReference>
<proteinExistence type="predicted"/>
<dbReference type="AlphaFoldDB" id="A0A4R8LTN8"/>
<keyword evidence="2" id="KW-1185">Reference proteome</keyword>
<accession>A0A4R8LTN8</accession>
<dbReference type="InterPro" id="IPR009317">
    <property type="entry name" value="ChaB"/>
</dbReference>
<evidence type="ECO:0000313" key="2">
    <source>
        <dbReference type="Proteomes" id="UP000295509"/>
    </source>
</evidence>
<comment type="caution">
    <text evidence="1">The sequence shown here is derived from an EMBL/GenBank/DDBJ whole genome shotgun (WGS) entry which is preliminary data.</text>
</comment>
<dbReference type="RefSeq" id="WP_134192197.1">
    <property type="nucleotide sequence ID" value="NZ_JBHLUW010000003.1"/>
</dbReference>
<dbReference type="Gene3D" id="1.10.1740.70">
    <property type="entry name" value="ChaB"/>
    <property type="match status" value="1"/>
</dbReference>
<sequence length="69" mass="7939">MPYSSNEDLPASVREHLPPHAQDIYRAAFNAAYDEYAADARHEEIAHRVAWAAVKRSYLKVGNEWVARR</sequence>
<dbReference type="EMBL" id="SORE01000008">
    <property type="protein sequence ID" value="TDY50974.1"/>
    <property type="molecule type" value="Genomic_DNA"/>
</dbReference>
<reference evidence="1 2" key="1">
    <citation type="submission" date="2019-03" db="EMBL/GenBank/DDBJ databases">
        <title>Genomic Encyclopedia of Type Strains, Phase III (KMG-III): the genomes of soil and plant-associated and newly described type strains.</title>
        <authorList>
            <person name="Whitman W."/>
        </authorList>
    </citation>
    <scope>NUCLEOTIDE SEQUENCE [LARGE SCALE GENOMIC DNA]</scope>
    <source>
        <strain evidence="1 2">LMG 29544</strain>
    </source>
</reference>